<evidence type="ECO:0000313" key="4">
    <source>
        <dbReference type="Proteomes" id="UP000183685"/>
    </source>
</evidence>
<feature type="domain" description="Smr" evidence="2">
    <location>
        <begin position="84"/>
        <end position="185"/>
    </location>
</feature>
<dbReference type="InterPro" id="IPR002625">
    <property type="entry name" value="Smr_dom"/>
</dbReference>
<dbReference type="GO" id="GO:0004519">
    <property type="term" value="F:endonuclease activity"/>
    <property type="evidence" value="ECO:0007669"/>
    <property type="project" value="UniProtKB-KW"/>
</dbReference>
<reference evidence="3 4" key="1">
    <citation type="submission" date="2016-10" db="EMBL/GenBank/DDBJ databases">
        <authorList>
            <person name="de Groot N.N."/>
        </authorList>
    </citation>
    <scope>NUCLEOTIDE SEQUENCE [LARGE SCALE GENOMIC DNA]</scope>
    <source>
        <strain evidence="3 4">CGMCC 1.9109</strain>
    </source>
</reference>
<dbReference type="EMBL" id="FNAK01000001">
    <property type="protein sequence ID" value="SDD28290.1"/>
    <property type="molecule type" value="Genomic_DNA"/>
</dbReference>
<organism evidence="3 4">
    <name type="scientific">Kordiimonas lacus</name>
    <dbReference type="NCBI Taxonomy" id="637679"/>
    <lineage>
        <taxon>Bacteria</taxon>
        <taxon>Pseudomonadati</taxon>
        <taxon>Pseudomonadota</taxon>
        <taxon>Alphaproteobacteria</taxon>
        <taxon>Kordiimonadales</taxon>
        <taxon>Kordiimonadaceae</taxon>
        <taxon>Kordiimonas</taxon>
    </lineage>
</organism>
<accession>A0A1G6TGU0</accession>
<dbReference type="AlphaFoldDB" id="A0A1G6TGU0"/>
<dbReference type="Gene3D" id="3.30.1370.110">
    <property type="match status" value="1"/>
</dbReference>
<evidence type="ECO:0000259" key="2">
    <source>
        <dbReference type="PROSITE" id="PS50828"/>
    </source>
</evidence>
<proteinExistence type="predicted"/>
<keyword evidence="4" id="KW-1185">Reference proteome</keyword>
<dbReference type="PANTHER" id="PTHR35562">
    <property type="entry name" value="DNA ENDONUCLEASE SMRA-RELATED"/>
    <property type="match status" value="1"/>
</dbReference>
<keyword evidence="3" id="KW-0378">Hydrolase</keyword>
<keyword evidence="3" id="KW-0255">Endonuclease</keyword>
<dbReference type="InterPro" id="IPR036063">
    <property type="entry name" value="Smr_dom_sf"/>
</dbReference>
<keyword evidence="3" id="KW-0540">Nuclease</keyword>
<dbReference type="Proteomes" id="UP000183685">
    <property type="component" value="Unassembled WGS sequence"/>
</dbReference>
<dbReference type="Pfam" id="PF01713">
    <property type="entry name" value="Smr"/>
    <property type="match status" value="1"/>
</dbReference>
<evidence type="ECO:0000313" key="3">
    <source>
        <dbReference type="EMBL" id="SDD28290.1"/>
    </source>
</evidence>
<protein>
    <submittedName>
        <fullName evidence="3">DNA-nicking endonuclease, Smr domain</fullName>
    </submittedName>
</protein>
<dbReference type="STRING" id="637679.GCA_001550055_00657"/>
<dbReference type="PROSITE" id="PS50828">
    <property type="entry name" value="SMR"/>
    <property type="match status" value="1"/>
</dbReference>
<dbReference type="PANTHER" id="PTHR35562:SF2">
    <property type="entry name" value="DNA ENDONUCLEASE SMRA-RELATED"/>
    <property type="match status" value="1"/>
</dbReference>
<gene>
    <name evidence="3" type="ORF">SAMN04488071_0232</name>
</gene>
<evidence type="ECO:0000256" key="1">
    <source>
        <dbReference type="SAM" id="MobiDB-lite"/>
    </source>
</evidence>
<dbReference type="RefSeq" id="WP_068148310.1">
    <property type="nucleotide sequence ID" value="NZ_FNAK01000001.1"/>
</dbReference>
<sequence length="197" mass="22088">MAKKPKLSERDEAIWQKVAESVTPLGDRPDAPPIPPRRMVRDLREGQGLPSEWHSRPSPTPDARIDRKTRRQITTGRQEVDRSIDLHGMTQEQAFRVLKSTVEGAVRRGDKTLLVVTGKGGKRFSQLDATPAAYRTRDEFEQFGGVLRRMVPLWLNGPELKPFIQSYGPAAQEHGGEGAMYVILRRRLPGSRKGGVS</sequence>
<name>A0A1G6TGU0_9PROT</name>
<feature type="region of interest" description="Disordered" evidence="1">
    <location>
        <begin position="19"/>
        <end position="76"/>
    </location>
</feature>
<dbReference type="SUPFAM" id="SSF160443">
    <property type="entry name" value="SMR domain-like"/>
    <property type="match status" value="1"/>
</dbReference>